<proteinExistence type="predicted"/>
<feature type="domain" description="EIPR1-like beta-propeller" evidence="3">
    <location>
        <begin position="5"/>
        <end position="216"/>
    </location>
</feature>
<dbReference type="PANTHER" id="PTHR14205:SF15">
    <property type="entry name" value="EARP AND GARP COMPLEX-INTERACTING PROTEIN 1"/>
    <property type="match status" value="1"/>
</dbReference>
<organism evidence="4 5">
    <name type="scientific">Gossypium australe</name>
    <dbReference type="NCBI Taxonomy" id="47621"/>
    <lineage>
        <taxon>Eukaryota</taxon>
        <taxon>Viridiplantae</taxon>
        <taxon>Streptophyta</taxon>
        <taxon>Embryophyta</taxon>
        <taxon>Tracheophyta</taxon>
        <taxon>Spermatophyta</taxon>
        <taxon>Magnoliopsida</taxon>
        <taxon>eudicotyledons</taxon>
        <taxon>Gunneridae</taxon>
        <taxon>Pentapetalae</taxon>
        <taxon>rosids</taxon>
        <taxon>malvids</taxon>
        <taxon>Malvales</taxon>
        <taxon>Malvaceae</taxon>
        <taxon>Malvoideae</taxon>
        <taxon>Gossypium</taxon>
    </lineage>
</organism>
<dbReference type="Gene3D" id="2.130.10.10">
    <property type="entry name" value="YVTN repeat-like/Quinoprotein amine dehydrogenase"/>
    <property type="match status" value="1"/>
</dbReference>
<dbReference type="InterPro" id="IPR040323">
    <property type="entry name" value="EIPR1"/>
</dbReference>
<keyword evidence="1" id="KW-0853">WD repeat</keyword>
<comment type="caution">
    <text evidence="4">The sequence shown here is derived from an EMBL/GenBank/DDBJ whole genome shotgun (WGS) entry which is preliminary data.</text>
</comment>
<dbReference type="InterPro" id="IPR059104">
    <property type="entry name" value="Beta-prop_EIPR1-like"/>
</dbReference>
<protein>
    <submittedName>
        <fullName evidence="4">WD repeat-containing protein DWA2-like</fullName>
    </submittedName>
</protein>
<dbReference type="InterPro" id="IPR015943">
    <property type="entry name" value="WD40/YVTN_repeat-like_dom_sf"/>
</dbReference>
<keyword evidence="5" id="KW-1185">Reference proteome</keyword>
<evidence type="ECO:0000259" key="3">
    <source>
        <dbReference type="Pfam" id="PF23609"/>
    </source>
</evidence>
<dbReference type="Pfam" id="PF23609">
    <property type="entry name" value="Beta-prop_EIPR1"/>
    <property type="match status" value="1"/>
</dbReference>
<evidence type="ECO:0000313" key="4">
    <source>
        <dbReference type="EMBL" id="KAA3453664.1"/>
    </source>
</evidence>
<sequence length="265" mass="29887">MQGGSSGIGYGLKYQARCISDVKADTDHTSFITGTLSLREENEVHLIRLSSGGTELICEGLFSHPDEIWDLASCPFDQRIFSTVFSTGESYGAAIWQIPELYGQLNSPQLERIASLDAHVAKINCVLWWPSGRHDKLLSIDDENIFLWTLDCSKKAAQVRFCMYFFLTSMVQSKESSGMLHYLSGGAWDPHDMNAVATTCESSVQFWDLRTMKYVVSAYLSFLISSKLSYSYAVGHLIWKTNAIERAHIRNANYDMKKSHILVRI</sequence>
<evidence type="ECO:0000256" key="1">
    <source>
        <dbReference type="ARBA" id="ARBA00022574"/>
    </source>
</evidence>
<reference evidence="4" key="1">
    <citation type="submission" date="2019-08" db="EMBL/GenBank/DDBJ databases">
        <authorList>
            <person name="Liu F."/>
        </authorList>
    </citation>
    <scope>NUCLEOTIDE SEQUENCE [LARGE SCALE GENOMIC DNA]</scope>
    <source>
        <strain evidence="4">PA1801</strain>
        <tissue evidence="4">Leaf</tissue>
    </source>
</reference>
<dbReference type="OrthoDB" id="196957at2759"/>
<keyword evidence="2" id="KW-0677">Repeat</keyword>
<dbReference type="PANTHER" id="PTHR14205">
    <property type="entry name" value="WD-REPEAT PROTEIN"/>
    <property type="match status" value="1"/>
</dbReference>
<dbReference type="GO" id="GO:0016567">
    <property type="term" value="P:protein ubiquitination"/>
    <property type="evidence" value="ECO:0007669"/>
    <property type="project" value="TreeGrafter"/>
</dbReference>
<dbReference type="Proteomes" id="UP000325315">
    <property type="component" value="Unassembled WGS sequence"/>
</dbReference>
<name>A0A5B6UAW3_9ROSI</name>
<evidence type="ECO:0000256" key="2">
    <source>
        <dbReference type="ARBA" id="ARBA00022737"/>
    </source>
</evidence>
<dbReference type="EMBL" id="SMMG02000013">
    <property type="protein sequence ID" value="KAA3453664.1"/>
    <property type="molecule type" value="Genomic_DNA"/>
</dbReference>
<accession>A0A5B6UAW3</accession>
<dbReference type="SUPFAM" id="SSF50978">
    <property type="entry name" value="WD40 repeat-like"/>
    <property type="match status" value="1"/>
</dbReference>
<evidence type="ECO:0000313" key="5">
    <source>
        <dbReference type="Proteomes" id="UP000325315"/>
    </source>
</evidence>
<dbReference type="AlphaFoldDB" id="A0A5B6UAW3"/>
<gene>
    <name evidence="4" type="ORF">EPI10_009675</name>
</gene>
<dbReference type="InterPro" id="IPR036322">
    <property type="entry name" value="WD40_repeat_dom_sf"/>
</dbReference>